<dbReference type="GO" id="GO:0010468">
    <property type="term" value="P:regulation of gene expression"/>
    <property type="evidence" value="ECO:0007669"/>
    <property type="project" value="TreeGrafter"/>
</dbReference>
<comment type="caution">
    <text evidence="5">The sequence shown here is derived from an EMBL/GenBank/DDBJ whole genome shotgun (WGS) entry which is preliminary data.</text>
</comment>
<evidence type="ECO:0000256" key="2">
    <source>
        <dbReference type="ARBA" id="ARBA00023242"/>
    </source>
</evidence>
<name>A0A8X6HEV0_TRICU</name>
<feature type="region of interest" description="Disordered" evidence="4">
    <location>
        <begin position="111"/>
        <end position="196"/>
    </location>
</feature>
<feature type="compositionally biased region" description="Polar residues" evidence="4">
    <location>
        <begin position="355"/>
        <end position="364"/>
    </location>
</feature>
<feature type="compositionally biased region" description="Polar residues" evidence="4">
    <location>
        <begin position="371"/>
        <end position="380"/>
    </location>
</feature>
<evidence type="ECO:0000256" key="4">
    <source>
        <dbReference type="SAM" id="MobiDB-lite"/>
    </source>
</evidence>
<comment type="subcellular location">
    <subcellularLocation>
        <location evidence="1">Nucleus</location>
    </subcellularLocation>
</comment>
<proteinExistence type="inferred from homology"/>
<dbReference type="SUPFAM" id="SSF48452">
    <property type="entry name" value="TPR-like"/>
    <property type="match status" value="1"/>
</dbReference>
<accession>A0A8X6HEV0</accession>
<gene>
    <name evidence="5" type="primary">Kdm6a</name>
    <name evidence="5" type="ORF">TNCT_286871</name>
</gene>
<dbReference type="GO" id="GO:0044666">
    <property type="term" value="C:MLL3/4 complex"/>
    <property type="evidence" value="ECO:0007669"/>
    <property type="project" value="TreeGrafter"/>
</dbReference>
<protein>
    <submittedName>
        <fullName evidence="5">Lysine-specific demethylase 6A</fullName>
    </submittedName>
</protein>
<dbReference type="GO" id="GO:0071558">
    <property type="term" value="F:histone H3K27me2/H3K27me3 demethylase activity"/>
    <property type="evidence" value="ECO:0007669"/>
    <property type="project" value="TreeGrafter"/>
</dbReference>
<dbReference type="Gene3D" id="1.25.40.10">
    <property type="entry name" value="Tetratricopeptide repeat domain"/>
    <property type="match status" value="1"/>
</dbReference>
<evidence type="ECO:0000256" key="1">
    <source>
        <dbReference type="ARBA" id="ARBA00004123"/>
    </source>
</evidence>
<feature type="compositionally biased region" description="Polar residues" evidence="4">
    <location>
        <begin position="251"/>
        <end position="261"/>
    </location>
</feature>
<comment type="similarity">
    <text evidence="3">Belongs to the UTX family.</text>
</comment>
<organism evidence="5 6">
    <name type="scientific">Trichonephila clavata</name>
    <name type="common">Joro spider</name>
    <name type="synonym">Nephila clavata</name>
    <dbReference type="NCBI Taxonomy" id="2740835"/>
    <lineage>
        <taxon>Eukaryota</taxon>
        <taxon>Metazoa</taxon>
        <taxon>Ecdysozoa</taxon>
        <taxon>Arthropoda</taxon>
        <taxon>Chelicerata</taxon>
        <taxon>Arachnida</taxon>
        <taxon>Araneae</taxon>
        <taxon>Araneomorphae</taxon>
        <taxon>Entelegynae</taxon>
        <taxon>Araneoidea</taxon>
        <taxon>Nephilidae</taxon>
        <taxon>Trichonephila</taxon>
    </lineage>
</organism>
<dbReference type="EMBL" id="BMAO01038079">
    <property type="protein sequence ID" value="GFR22457.1"/>
    <property type="molecule type" value="Genomic_DNA"/>
</dbReference>
<evidence type="ECO:0000313" key="5">
    <source>
        <dbReference type="EMBL" id="GFR22457.1"/>
    </source>
</evidence>
<feature type="region of interest" description="Disordered" evidence="4">
    <location>
        <begin position="422"/>
        <end position="443"/>
    </location>
</feature>
<evidence type="ECO:0000313" key="6">
    <source>
        <dbReference type="Proteomes" id="UP000887116"/>
    </source>
</evidence>
<dbReference type="PANTHER" id="PTHR14017:SF1">
    <property type="entry name" value="LD02225P"/>
    <property type="match status" value="1"/>
</dbReference>
<feature type="compositionally biased region" description="Low complexity" evidence="4">
    <location>
        <begin position="240"/>
        <end position="250"/>
    </location>
</feature>
<dbReference type="PANTHER" id="PTHR14017">
    <property type="entry name" value="LYSINE-SPECIFIC DEMETHYLASE"/>
    <property type="match status" value="1"/>
</dbReference>
<feature type="compositionally biased region" description="Polar residues" evidence="4">
    <location>
        <begin position="111"/>
        <end position="137"/>
    </location>
</feature>
<keyword evidence="6" id="KW-1185">Reference proteome</keyword>
<dbReference type="InterPro" id="IPR011990">
    <property type="entry name" value="TPR-like_helical_dom_sf"/>
</dbReference>
<feature type="region of interest" description="Disordered" evidence="4">
    <location>
        <begin position="355"/>
        <end position="380"/>
    </location>
</feature>
<keyword evidence="2" id="KW-0539">Nucleus</keyword>
<dbReference type="Proteomes" id="UP000887116">
    <property type="component" value="Unassembled WGS sequence"/>
</dbReference>
<evidence type="ECO:0000256" key="3">
    <source>
        <dbReference type="ARBA" id="ARBA00034483"/>
    </source>
</evidence>
<feature type="region of interest" description="Disordered" evidence="4">
    <location>
        <begin position="240"/>
        <end position="262"/>
    </location>
</feature>
<dbReference type="AlphaFoldDB" id="A0A8X6HEV0"/>
<dbReference type="OrthoDB" id="418911at2759"/>
<reference evidence="5" key="1">
    <citation type="submission" date="2020-07" db="EMBL/GenBank/DDBJ databases">
        <title>Multicomponent nature underlies the extraordinary mechanical properties of spider dragline silk.</title>
        <authorList>
            <person name="Kono N."/>
            <person name="Nakamura H."/>
            <person name="Mori M."/>
            <person name="Yoshida Y."/>
            <person name="Ohtoshi R."/>
            <person name="Malay A.D."/>
            <person name="Moran D.A.P."/>
            <person name="Tomita M."/>
            <person name="Numata K."/>
            <person name="Arakawa K."/>
        </authorList>
    </citation>
    <scope>NUCLEOTIDE SEQUENCE</scope>
</reference>
<dbReference type="GO" id="GO:0031490">
    <property type="term" value="F:chromatin DNA binding"/>
    <property type="evidence" value="ECO:0007669"/>
    <property type="project" value="TreeGrafter"/>
</dbReference>
<dbReference type="GO" id="GO:0000978">
    <property type="term" value="F:RNA polymerase II cis-regulatory region sequence-specific DNA binding"/>
    <property type="evidence" value="ECO:0007669"/>
    <property type="project" value="TreeGrafter"/>
</dbReference>
<feature type="compositionally biased region" description="Polar residues" evidence="4">
    <location>
        <begin position="178"/>
        <end position="188"/>
    </location>
</feature>
<dbReference type="InterPro" id="IPR051630">
    <property type="entry name" value="Corepressor-Demethylase"/>
</dbReference>
<sequence>MGFNRCVVPNPNQPMDALQAFICAVQLDKSHTPAWTNLGILYENCNQIEDALKCYLNASTGKGPINPNLASRVKILQNQISSASSNNNQRQSKLPCIEDAWNFPISQEMASRQNAAAQGQVNRVNSTNQRQPYNRSETPVIAGQGPANQTPPQHIHIRPSSLMGSPQDQPPNKRLKLTSGTQSPSQVQGPDANVRPPFFLNQQQLQLLSFFQQNQTNLSPQQRNLFQQLQQQYQHAQQHQQQQKMLLQNQSPTGQSSISVSTTGIQVTGTTTVTTPSIARSGLASGYMSPDSTATQVRPSSLMSLEGKVISSCSSHISQSNPANIQARTASSIPASQSCQVTTTTGTQMITKPLQYSSSHSQAQHLPGSRQIGTPQVSSTTQPSVVLHDICDSISDKDLQILLSQKDISSSLAEDLLMQFSGESHSKGASPKKSSSHPEDTVGHEYKDSFVSESDALKSSCSFPSSLQKRPSLSQELKIDFVNEKSEREELKSDLESLKFKSEPNVLFPGSLSINMSFIPTFSSV</sequence>